<evidence type="ECO:0000313" key="3">
    <source>
        <dbReference type="Proteomes" id="UP001211065"/>
    </source>
</evidence>
<dbReference type="SUPFAM" id="SSF117892">
    <property type="entry name" value="Band 7/SPFH domain"/>
    <property type="match status" value="1"/>
</dbReference>
<dbReference type="PANTHER" id="PTHR43327:SF10">
    <property type="entry name" value="STOMATIN-LIKE PROTEIN 2, MITOCHONDRIAL"/>
    <property type="match status" value="1"/>
</dbReference>
<reference evidence="2" key="1">
    <citation type="submission" date="2020-05" db="EMBL/GenBank/DDBJ databases">
        <title>Phylogenomic resolution of chytrid fungi.</title>
        <authorList>
            <person name="Stajich J.E."/>
            <person name="Amses K."/>
            <person name="Simmons R."/>
            <person name="Seto K."/>
            <person name="Myers J."/>
            <person name="Bonds A."/>
            <person name="Quandt C.A."/>
            <person name="Barry K."/>
            <person name="Liu P."/>
            <person name="Grigoriev I."/>
            <person name="Longcore J.E."/>
            <person name="James T.Y."/>
        </authorList>
    </citation>
    <scope>NUCLEOTIDE SEQUENCE</scope>
    <source>
        <strain evidence="2">JEL0476</strain>
    </source>
</reference>
<comment type="caution">
    <text evidence="2">The sequence shown here is derived from an EMBL/GenBank/DDBJ whole genome shotgun (WGS) entry which is preliminary data.</text>
</comment>
<keyword evidence="3" id="KW-1185">Reference proteome</keyword>
<feature type="domain" description="Band 7" evidence="1">
    <location>
        <begin position="169"/>
        <end position="348"/>
    </location>
</feature>
<evidence type="ECO:0000259" key="1">
    <source>
        <dbReference type="Pfam" id="PF01145"/>
    </source>
</evidence>
<dbReference type="InterPro" id="IPR036013">
    <property type="entry name" value="Band_7/SPFH_dom_sf"/>
</dbReference>
<accession>A0AAD5XZ01</accession>
<gene>
    <name evidence="2" type="ORF">HK099_005382</name>
</gene>
<evidence type="ECO:0000313" key="2">
    <source>
        <dbReference type="EMBL" id="KAJ3217684.1"/>
    </source>
</evidence>
<dbReference type="Gene3D" id="3.30.479.30">
    <property type="entry name" value="Band 7 domain"/>
    <property type="match status" value="1"/>
</dbReference>
<protein>
    <recommendedName>
        <fullName evidence="1">Band 7 domain-containing protein</fullName>
    </recommendedName>
</protein>
<organism evidence="2 3">
    <name type="scientific">Clydaea vesicula</name>
    <dbReference type="NCBI Taxonomy" id="447962"/>
    <lineage>
        <taxon>Eukaryota</taxon>
        <taxon>Fungi</taxon>
        <taxon>Fungi incertae sedis</taxon>
        <taxon>Chytridiomycota</taxon>
        <taxon>Chytridiomycota incertae sedis</taxon>
        <taxon>Chytridiomycetes</taxon>
        <taxon>Lobulomycetales</taxon>
        <taxon>Lobulomycetaceae</taxon>
        <taxon>Clydaea</taxon>
    </lineage>
</organism>
<proteinExistence type="predicted"/>
<dbReference type="InterPro" id="IPR050710">
    <property type="entry name" value="Band7/mec-2_domain"/>
</dbReference>
<dbReference type="InterPro" id="IPR001107">
    <property type="entry name" value="Band_7"/>
</dbReference>
<sequence length="484" mass="53443">MLNLKSIQELNQKMISLNLGHLISHKNVHRVFGRRVLTGQLGFFDNSGTPKIAIAPGCYWNWSLSHTWINSIEMNAVVNILGLTIAQVGQGEALVVQDPQNRVFIVRNGGFVAYGANGRFKILEVVDTLNLGDAYAIKESDSNRILGWKRDVVETANGSSYTAATFLNIPANNIGILQRGNKLISLGAGQHVITSSTTFRSFFTLGERQHTFKTQPAYTLETVPVVLTLNLRYKVFDPARLTLNYDDALQALISPAQTAVNSVVSRLSYTQFMRAKNATSADIPNDNHVHWVEEFKNECLRELTELAITHGINVISLEVMDRELAGSLGRDLEIQAEKVLRNQVEASQIALQNQINTDVQKTTADTKYYASQRQADAEYYACLKKAAGAAEASALQTDQEAKNICKLADAEKARIQLLASAYESVTNEHAKRMQLGMMQVEMRKVLPKSTVFFEGATSNGLSAESCIMNGFNTAQGFKIAEGFK</sequence>
<dbReference type="PANTHER" id="PTHR43327">
    <property type="entry name" value="STOMATIN-LIKE PROTEIN 2, MITOCHONDRIAL"/>
    <property type="match status" value="1"/>
</dbReference>
<dbReference type="Pfam" id="PF01145">
    <property type="entry name" value="Band_7"/>
    <property type="match status" value="1"/>
</dbReference>
<dbReference type="Proteomes" id="UP001211065">
    <property type="component" value="Unassembled WGS sequence"/>
</dbReference>
<dbReference type="EMBL" id="JADGJW010000415">
    <property type="protein sequence ID" value="KAJ3217684.1"/>
    <property type="molecule type" value="Genomic_DNA"/>
</dbReference>
<name>A0AAD5XZ01_9FUNG</name>
<dbReference type="AlphaFoldDB" id="A0AAD5XZ01"/>